<organism evidence="14 15">
    <name type="scientific">Blautia celeris</name>
    <dbReference type="NCBI Taxonomy" id="2763026"/>
    <lineage>
        <taxon>Bacteria</taxon>
        <taxon>Bacillati</taxon>
        <taxon>Bacillota</taxon>
        <taxon>Clostridia</taxon>
        <taxon>Lachnospirales</taxon>
        <taxon>Lachnospiraceae</taxon>
        <taxon>Blautia</taxon>
    </lineage>
</organism>
<feature type="transmembrane region" description="Helical" evidence="13">
    <location>
        <begin position="235"/>
        <end position="254"/>
    </location>
</feature>
<keyword evidence="9 13" id="KW-1133">Transmembrane helix</keyword>
<evidence type="ECO:0000256" key="5">
    <source>
        <dbReference type="ARBA" id="ARBA00022448"/>
    </source>
</evidence>
<keyword evidence="11 13" id="KW-0472">Membrane</keyword>
<evidence type="ECO:0000256" key="6">
    <source>
        <dbReference type="ARBA" id="ARBA00022449"/>
    </source>
</evidence>
<protein>
    <recommendedName>
        <fullName evidence="4">Probable multidrug resistance protein NorM</fullName>
    </recommendedName>
    <alternativeName>
        <fullName evidence="12">Multidrug-efflux transporter</fullName>
    </alternativeName>
</protein>
<evidence type="ECO:0000313" key="14">
    <source>
        <dbReference type="EMBL" id="MBC5671663.1"/>
    </source>
</evidence>
<keyword evidence="15" id="KW-1185">Reference proteome</keyword>
<feature type="transmembrane region" description="Helical" evidence="13">
    <location>
        <begin position="34"/>
        <end position="56"/>
    </location>
</feature>
<evidence type="ECO:0000256" key="7">
    <source>
        <dbReference type="ARBA" id="ARBA00022475"/>
    </source>
</evidence>
<dbReference type="Proteomes" id="UP000654573">
    <property type="component" value="Unassembled WGS sequence"/>
</dbReference>
<dbReference type="InterPro" id="IPR002528">
    <property type="entry name" value="MATE_fam"/>
</dbReference>
<feature type="transmembrane region" description="Helical" evidence="13">
    <location>
        <begin position="68"/>
        <end position="87"/>
    </location>
</feature>
<dbReference type="PIRSF" id="PIRSF006603">
    <property type="entry name" value="DinF"/>
    <property type="match status" value="1"/>
</dbReference>
<reference evidence="14 15" key="1">
    <citation type="submission" date="2020-08" db="EMBL/GenBank/DDBJ databases">
        <title>Genome public.</title>
        <authorList>
            <person name="Liu C."/>
            <person name="Sun Q."/>
        </authorList>
    </citation>
    <scope>NUCLEOTIDE SEQUENCE [LARGE SCALE GENOMIC DNA]</scope>
    <source>
        <strain evidence="14 15">NSJ-34</strain>
    </source>
</reference>
<feature type="transmembrane region" description="Helical" evidence="13">
    <location>
        <begin position="212"/>
        <end position="229"/>
    </location>
</feature>
<feature type="transmembrane region" description="Helical" evidence="13">
    <location>
        <begin position="171"/>
        <end position="192"/>
    </location>
</feature>
<dbReference type="InterPro" id="IPR050222">
    <property type="entry name" value="MATE_MdtK"/>
</dbReference>
<feature type="transmembrane region" description="Helical" evidence="13">
    <location>
        <begin position="364"/>
        <end position="387"/>
    </location>
</feature>
<sequence>MLTIGVNMIDTIMLGAYGEYQLAGSSLANEFINIFQIMSMGMGYGAAVLTAQYWGGQNIEKLKKTVTVMLRLCLAVSAIFSMITFLFPAQLMEIFTDDYQIVDKGILYFRVSAFAYIPTGISLTLTAVLRSVQEVRLPFITSVIVFFVNIFLNWVFIFGNLGAPELQITGAALGTLLSRIVEVGIIGGFFFFKDSKIGYRMRDLKMRCQDILHLYISYCVPVLISDTLLGLGNSVVSIVMGHIGASFVAANAIVSQVTRMSTILTQGVSSSSGVITGNSLGAGEKKKAYEQGKTFWALSIGLGIFAGITIILLCPVIINSFQLEEETVKIARELMYAVAIMVVFQSVQSVLTKGVLRGGGDTRFLMYADILFLWLVSIPLGILLGLVWHAPAFLIYVALKADWMIKSVWCSLRMIKGKWIDHCVYADGAVKSNGG</sequence>
<name>A0ABR7F916_9FIRM</name>
<feature type="transmembrane region" description="Helical" evidence="13">
    <location>
        <begin position="295"/>
        <end position="318"/>
    </location>
</feature>
<evidence type="ECO:0000256" key="12">
    <source>
        <dbReference type="ARBA" id="ARBA00031636"/>
    </source>
</evidence>
<evidence type="ECO:0000256" key="11">
    <source>
        <dbReference type="ARBA" id="ARBA00023136"/>
    </source>
</evidence>
<dbReference type="InterPro" id="IPR048279">
    <property type="entry name" value="MdtK-like"/>
</dbReference>
<evidence type="ECO:0000256" key="13">
    <source>
        <dbReference type="SAM" id="Phobius"/>
    </source>
</evidence>
<evidence type="ECO:0000256" key="3">
    <source>
        <dbReference type="ARBA" id="ARBA00010199"/>
    </source>
</evidence>
<comment type="similarity">
    <text evidence="3">Belongs to the multi antimicrobial extrusion (MATE) (TC 2.A.66.1) family.</text>
</comment>
<evidence type="ECO:0000256" key="2">
    <source>
        <dbReference type="ARBA" id="ARBA00004651"/>
    </source>
</evidence>
<keyword evidence="10" id="KW-0406">Ion transport</keyword>
<dbReference type="Pfam" id="PF01554">
    <property type="entry name" value="MatE"/>
    <property type="match status" value="2"/>
</dbReference>
<keyword evidence="6" id="KW-0050">Antiport</keyword>
<evidence type="ECO:0000256" key="9">
    <source>
        <dbReference type="ARBA" id="ARBA00022989"/>
    </source>
</evidence>
<feature type="transmembrane region" description="Helical" evidence="13">
    <location>
        <begin position="334"/>
        <end position="352"/>
    </location>
</feature>
<evidence type="ECO:0000256" key="10">
    <source>
        <dbReference type="ARBA" id="ARBA00023065"/>
    </source>
</evidence>
<keyword evidence="5" id="KW-0813">Transport</keyword>
<dbReference type="PANTHER" id="PTHR43298">
    <property type="entry name" value="MULTIDRUG RESISTANCE PROTEIN NORM-RELATED"/>
    <property type="match status" value="1"/>
</dbReference>
<feature type="transmembrane region" description="Helical" evidence="13">
    <location>
        <begin position="107"/>
        <end position="127"/>
    </location>
</feature>
<evidence type="ECO:0000256" key="1">
    <source>
        <dbReference type="ARBA" id="ARBA00003408"/>
    </source>
</evidence>
<feature type="transmembrane region" description="Helical" evidence="13">
    <location>
        <begin position="139"/>
        <end position="159"/>
    </location>
</feature>
<comment type="function">
    <text evidence="1">Multidrug efflux pump.</text>
</comment>
<comment type="subcellular location">
    <subcellularLocation>
        <location evidence="2">Cell membrane</location>
        <topology evidence="2">Multi-pass membrane protein</topology>
    </subcellularLocation>
</comment>
<evidence type="ECO:0000256" key="8">
    <source>
        <dbReference type="ARBA" id="ARBA00022692"/>
    </source>
</evidence>
<keyword evidence="7" id="KW-1003">Cell membrane</keyword>
<evidence type="ECO:0000256" key="4">
    <source>
        <dbReference type="ARBA" id="ARBA00020268"/>
    </source>
</evidence>
<evidence type="ECO:0000313" key="15">
    <source>
        <dbReference type="Proteomes" id="UP000654573"/>
    </source>
</evidence>
<dbReference type="PANTHER" id="PTHR43298:SF2">
    <property type="entry name" value="FMN_FAD EXPORTER YEEO-RELATED"/>
    <property type="match status" value="1"/>
</dbReference>
<proteinExistence type="inferred from homology"/>
<keyword evidence="8 13" id="KW-0812">Transmembrane</keyword>
<dbReference type="NCBIfam" id="TIGR00797">
    <property type="entry name" value="matE"/>
    <property type="match status" value="1"/>
</dbReference>
<dbReference type="EMBL" id="JACOOU010000002">
    <property type="protein sequence ID" value="MBC5671663.1"/>
    <property type="molecule type" value="Genomic_DNA"/>
</dbReference>
<comment type="caution">
    <text evidence="14">The sequence shown here is derived from an EMBL/GenBank/DDBJ whole genome shotgun (WGS) entry which is preliminary data.</text>
</comment>
<accession>A0ABR7F916</accession>
<gene>
    <name evidence="14" type="ORF">H8S76_05335</name>
</gene>